<protein>
    <submittedName>
        <fullName evidence="2">Uncharacterized protein</fullName>
    </submittedName>
</protein>
<keyword evidence="1" id="KW-0472">Membrane</keyword>
<evidence type="ECO:0000313" key="2">
    <source>
        <dbReference type="EMBL" id="KAF4510057.1"/>
    </source>
</evidence>
<gene>
    <name evidence="2" type="ORF">G6O67_001982</name>
</gene>
<proteinExistence type="predicted"/>
<keyword evidence="1" id="KW-1133">Transmembrane helix</keyword>
<keyword evidence="1" id="KW-0812">Transmembrane</keyword>
<feature type="transmembrane region" description="Helical" evidence="1">
    <location>
        <begin position="39"/>
        <end position="57"/>
    </location>
</feature>
<dbReference type="Proteomes" id="UP000557566">
    <property type="component" value="Unassembled WGS sequence"/>
</dbReference>
<feature type="transmembrane region" description="Helical" evidence="1">
    <location>
        <begin position="64"/>
        <end position="85"/>
    </location>
</feature>
<keyword evidence="3" id="KW-1185">Reference proteome</keyword>
<dbReference type="EMBL" id="JAAVMX010000003">
    <property type="protein sequence ID" value="KAF4510057.1"/>
    <property type="molecule type" value="Genomic_DNA"/>
</dbReference>
<comment type="caution">
    <text evidence="2">The sequence shown here is derived from an EMBL/GenBank/DDBJ whole genome shotgun (WGS) entry which is preliminary data.</text>
</comment>
<reference evidence="2 3" key="1">
    <citation type="journal article" date="2020" name="Genome Biol. Evol.">
        <title>A new high-quality draft genome assembly of the Chinese cordyceps Ophiocordyceps sinensis.</title>
        <authorList>
            <person name="Shu R."/>
            <person name="Zhang J."/>
            <person name="Meng Q."/>
            <person name="Zhang H."/>
            <person name="Zhou G."/>
            <person name="Li M."/>
            <person name="Wu P."/>
            <person name="Zhao Y."/>
            <person name="Chen C."/>
            <person name="Qin Q."/>
        </authorList>
    </citation>
    <scope>NUCLEOTIDE SEQUENCE [LARGE SCALE GENOMIC DNA]</scope>
    <source>
        <strain evidence="2 3">IOZ07</strain>
    </source>
</reference>
<evidence type="ECO:0000256" key="1">
    <source>
        <dbReference type="SAM" id="Phobius"/>
    </source>
</evidence>
<accession>A0A8H4PTB4</accession>
<dbReference type="AlphaFoldDB" id="A0A8H4PTB4"/>
<evidence type="ECO:0000313" key="3">
    <source>
        <dbReference type="Proteomes" id="UP000557566"/>
    </source>
</evidence>
<organism evidence="2 3">
    <name type="scientific">Ophiocordyceps sinensis</name>
    <dbReference type="NCBI Taxonomy" id="72228"/>
    <lineage>
        <taxon>Eukaryota</taxon>
        <taxon>Fungi</taxon>
        <taxon>Dikarya</taxon>
        <taxon>Ascomycota</taxon>
        <taxon>Pezizomycotina</taxon>
        <taxon>Sordariomycetes</taxon>
        <taxon>Hypocreomycetidae</taxon>
        <taxon>Hypocreales</taxon>
        <taxon>Ophiocordycipitaceae</taxon>
        <taxon>Ophiocordyceps</taxon>
    </lineage>
</organism>
<name>A0A8H4PTB4_9HYPO</name>
<sequence>MISVALAAVGANLCALVYQPTSEHREVLGDRWKWGHGLIHISTIWSLTEAIFFCLVVRETHISTALSGTAAIFCLVSVVGLQARIDAATRSVPERGKFYNVDGAESTF</sequence>